<accession>A0A550BTP6</accession>
<organism evidence="2 3">
    <name type="scientific">Schizophyllum amplum</name>
    <dbReference type="NCBI Taxonomy" id="97359"/>
    <lineage>
        <taxon>Eukaryota</taxon>
        <taxon>Fungi</taxon>
        <taxon>Dikarya</taxon>
        <taxon>Basidiomycota</taxon>
        <taxon>Agaricomycotina</taxon>
        <taxon>Agaricomycetes</taxon>
        <taxon>Agaricomycetidae</taxon>
        <taxon>Agaricales</taxon>
        <taxon>Schizophyllaceae</taxon>
        <taxon>Schizophyllum</taxon>
    </lineage>
</organism>
<dbReference type="Proteomes" id="UP000320762">
    <property type="component" value="Unassembled WGS sequence"/>
</dbReference>
<protein>
    <submittedName>
        <fullName evidence="2">Uncharacterized protein</fullName>
    </submittedName>
</protein>
<keyword evidence="3" id="KW-1185">Reference proteome</keyword>
<name>A0A550BTP6_9AGAR</name>
<evidence type="ECO:0000313" key="2">
    <source>
        <dbReference type="EMBL" id="TRM55919.1"/>
    </source>
</evidence>
<proteinExistence type="predicted"/>
<evidence type="ECO:0000256" key="1">
    <source>
        <dbReference type="SAM" id="MobiDB-lite"/>
    </source>
</evidence>
<dbReference type="OrthoDB" id="10251073at2759"/>
<sequence>MAGRTLGLFKCVRRELVERDPQLTAEFIKVHKDEVDEVIGRGFKHASTLNAESEPEKDAGNTSLKRKHLRDHRLNRLQPCDARVIWSCRAHFH</sequence>
<evidence type="ECO:0000313" key="3">
    <source>
        <dbReference type="Proteomes" id="UP000320762"/>
    </source>
</evidence>
<dbReference type="EMBL" id="VDMD01000088">
    <property type="protein sequence ID" value="TRM55919.1"/>
    <property type="molecule type" value="Genomic_DNA"/>
</dbReference>
<reference evidence="2 3" key="1">
    <citation type="journal article" date="2019" name="New Phytol.">
        <title>Comparative genomics reveals unique wood-decay strategies and fruiting body development in the Schizophyllaceae.</title>
        <authorList>
            <person name="Almasi E."/>
            <person name="Sahu N."/>
            <person name="Krizsan K."/>
            <person name="Balint B."/>
            <person name="Kovacs G.M."/>
            <person name="Kiss B."/>
            <person name="Cseklye J."/>
            <person name="Drula E."/>
            <person name="Henrissat B."/>
            <person name="Nagy I."/>
            <person name="Chovatia M."/>
            <person name="Adam C."/>
            <person name="LaButti K."/>
            <person name="Lipzen A."/>
            <person name="Riley R."/>
            <person name="Grigoriev I.V."/>
            <person name="Nagy L.G."/>
        </authorList>
    </citation>
    <scope>NUCLEOTIDE SEQUENCE [LARGE SCALE GENOMIC DNA]</scope>
    <source>
        <strain evidence="2 3">NL-1724</strain>
    </source>
</reference>
<feature type="region of interest" description="Disordered" evidence="1">
    <location>
        <begin position="47"/>
        <end position="67"/>
    </location>
</feature>
<gene>
    <name evidence="2" type="ORF">BD626DRAFT_576393</name>
</gene>
<comment type="caution">
    <text evidence="2">The sequence shown here is derived from an EMBL/GenBank/DDBJ whole genome shotgun (WGS) entry which is preliminary data.</text>
</comment>
<dbReference type="AlphaFoldDB" id="A0A550BTP6"/>